<dbReference type="GeneID" id="28830002"/>
<dbReference type="InParanoid" id="A0A194X0A0"/>
<protein>
    <submittedName>
        <fullName evidence="1">Uncharacterized protein</fullName>
    </submittedName>
</protein>
<dbReference type="RefSeq" id="XP_018067976.1">
    <property type="nucleotide sequence ID" value="XM_018220276.1"/>
</dbReference>
<sequence>MGATVPMLVDIRMLRWLENITILSQVYGTSALSPSWAVMIALINGYRISEGKSTLGFLKRLLRRSARSALNDITTGHNHARGTYGYPAVTGWDPTTGLGFLNFAKLRKALG</sequence>
<dbReference type="InterPro" id="IPR050819">
    <property type="entry name" value="Tripeptidyl-peptidase_I"/>
</dbReference>
<proteinExistence type="predicted"/>
<dbReference type="OrthoDB" id="3513207at2759"/>
<organism evidence="1 2">
    <name type="scientific">Mollisia scopiformis</name>
    <name type="common">Conifer needle endophyte fungus</name>
    <name type="synonym">Phialocephala scopiformis</name>
    <dbReference type="NCBI Taxonomy" id="149040"/>
    <lineage>
        <taxon>Eukaryota</taxon>
        <taxon>Fungi</taxon>
        <taxon>Dikarya</taxon>
        <taxon>Ascomycota</taxon>
        <taxon>Pezizomycotina</taxon>
        <taxon>Leotiomycetes</taxon>
        <taxon>Helotiales</taxon>
        <taxon>Mollisiaceae</taxon>
        <taxon>Mollisia</taxon>
    </lineage>
</organism>
<evidence type="ECO:0000313" key="1">
    <source>
        <dbReference type="EMBL" id="KUJ13621.1"/>
    </source>
</evidence>
<dbReference type="GO" id="GO:0006508">
    <property type="term" value="P:proteolysis"/>
    <property type="evidence" value="ECO:0007669"/>
    <property type="project" value="InterPro"/>
</dbReference>
<keyword evidence="2" id="KW-1185">Reference proteome</keyword>
<dbReference type="Proteomes" id="UP000070700">
    <property type="component" value="Unassembled WGS sequence"/>
</dbReference>
<evidence type="ECO:0000313" key="2">
    <source>
        <dbReference type="Proteomes" id="UP000070700"/>
    </source>
</evidence>
<dbReference type="GO" id="GO:0008240">
    <property type="term" value="F:tripeptidyl-peptidase activity"/>
    <property type="evidence" value="ECO:0007669"/>
    <property type="project" value="TreeGrafter"/>
</dbReference>
<dbReference type="PANTHER" id="PTHR14218">
    <property type="entry name" value="PROTEASE S8 TRIPEPTIDYL PEPTIDASE I CLN2"/>
    <property type="match status" value="1"/>
</dbReference>
<dbReference type="EMBL" id="KQ947422">
    <property type="protein sequence ID" value="KUJ13621.1"/>
    <property type="molecule type" value="Genomic_DNA"/>
</dbReference>
<accession>A0A194X0A0</accession>
<dbReference type="Gene3D" id="3.40.50.200">
    <property type="entry name" value="Peptidase S8/S53 domain"/>
    <property type="match status" value="1"/>
</dbReference>
<dbReference type="SUPFAM" id="SSF52743">
    <property type="entry name" value="Subtilisin-like"/>
    <property type="match status" value="1"/>
</dbReference>
<dbReference type="AlphaFoldDB" id="A0A194X0A0"/>
<dbReference type="PANTHER" id="PTHR14218:SF15">
    <property type="entry name" value="TRIPEPTIDYL-PEPTIDASE 1"/>
    <property type="match status" value="1"/>
</dbReference>
<name>A0A194X0A0_MOLSC</name>
<dbReference type="GO" id="GO:0004252">
    <property type="term" value="F:serine-type endopeptidase activity"/>
    <property type="evidence" value="ECO:0007669"/>
    <property type="project" value="InterPro"/>
</dbReference>
<gene>
    <name evidence="1" type="ORF">LY89DRAFT_737590</name>
</gene>
<reference evidence="1 2" key="1">
    <citation type="submission" date="2015-10" db="EMBL/GenBank/DDBJ databases">
        <title>Full genome of DAOMC 229536 Phialocephala scopiformis, a fungal endophyte of spruce producing the potent anti-insectan compound rugulosin.</title>
        <authorList>
            <consortium name="DOE Joint Genome Institute"/>
            <person name="Walker A.K."/>
            <person name="Frasz S.L."/>
            <person name="Seifert K.A."/>
            <person name="Miller J.D."/>
            <person name="Mondo S.J."/>
            <person name="Labutti K."/>
            <person name="Lipzen A."/>
            <person name="Dockter R."/>
            <person name="Kennedy M."/>
            <person name="Grigoriev I.V."/>
            <person name="Spatafora J.W."/>
        </authorList>
    </citation>
    <scope>NUCLEOTIDE SEQUENCE [LARGE SCALE GENOMIC DNA]</scope>
    <source>
        <strain evidence="1 2">CBS 120377</strain>
    </source>
</reference>
<dbReference type="KEGG" id="psco:LY89DRAFT_737590"/>
<dbReference type="InterPro" id="IPR036852">
    <property type="entry name" value="Peptidase_S8/S53_dom_sf"/>
</dbReference>